<evidence type="ECO:0000256" key="6">
    <source>
        <dbReference type="ARBA" id="ARBA00023187"/>
    </source>
</evidence>
<feature type="region of interest" description="Disordered" evidence="9">
    <location>
        <begin position="415"/>
        <end position="455"/>
    </location>
</feature>
<evidence type="ECO:0000256" key="4">
    <source>
        <dbReference type="ARBA" id="ARBA00022728"/>
    </source>
</evidence>
<dbReference type="Gene3D" id="1.10.287.4070">
    <property type="match status" value="1"/>
</dbReference>
<sequence length="498" mass="54689">MEGGATLADSLLDDLDDLSDGDDPEEEESKPAAKDDDDMNVEEKTAISMPQRKRLLDSPSLQQHLKVIQKSQLLLPSSTKDERDDEHQLIVTSNKFLASLLEELAKAHGVVCDIYKPKFSELEELLPNFIQYKNAVRVIWNEMDIAKVQEALIDVLNSNQIITLSVAGSTTSGRPLTDDELQQLEEAVVYMEDILQTQQQLTQFVESRMESLAPSVCALVGPSTAAKLIGLAGGLAELSKIPSCNLQVLGQVKHNSASRAGLSSLSTRPHQGVLAECDMVQRCPKAMQKKVLKTVAAKLALVARCDFVNVDAGRTRSAAAGKKFREEIETKINQWGEPDKAPVLKALPKPDLTIKKRRGGKRMRRLKERYEETAMMKQANTRAFGAMAGEYGDDSMGKSMGLLDTAEATGVGSIRKTTEKRKMRQANTKNSRKRQAQMSAIAAQGKGGTSGMASSMTFSTVQGMELVNPDANKERVREANKKWFSDHAGFQSALPKRK</sequence>
<keyword evidence="8 11" id="KW-0687">Ribonucleoprotein</keyword>
<evidence type="ECO:0000256" key="8">
    <source>
        <dbReference type="ARBA" id="ARBA00023274"/>
    </source>
</evidence>
<name>A0A9N8EKF6_9STRA</name>
<dbReference type="Gene3D" id="1.10.246.90">
    <property type="entry name" value="Nop domain"/>
    <property type="match status" value="1"/>
</dbReference>
<dbReference type="Proteomes" id="UP001153069">
    <property type="component" value="Unassembled WGS sequence"/>
</dbReference>
<dbReference type="AlphaFoldDB" id="A0A9N8EKF6"/>
<dbReference type="GO" id="GO:0046540">
    <property type="term" value="C:U4/U6 x U5 tri-snRNP complex"/>
    <property type="evidence" value="ECO:0007669"/>
    <property type="project" value="InterPro"/>
</dbReference>
<feature type="region of interest" description="Disordered" evidence="9">
    <location>
        <begin position="1"/>
        <end position="53"/>
    </location>
</feature>
<evidence type="ECO:0000256" key="1">
    <source>
        <dbReference type="ARBA" id="ARBA00004123"/>
    </source>
</evidence>
<comment type="similarity">
    <text evidence="2">Belongs to the PRP31 family.</text>
</comment>
<dbReference type="InterPro" id="IPR036070">
    <property type="entry name" value="Nop_dom_sf"/>
</dbReference>
<keyword evidence="7" id="KW-0539">Nucleus</keyword>
<dbReference type="InterPro" id="IPR027105">
    <property type="entry name" value="Prp31"/>
</dbReference>
<proteinExistence type="inferred from homology"/>
<dbReference type="GO" id="GO:0005687">
    <property type="term" value="C:U4 snRNP"/>
    <property type="evidence" value="ECO:0007669"/>
    <property type="project" value="TreeGrafter"/>
</dbReference>
<evidence type="ECO:0000313" key="11">
    <source>
        <dbReference type="EMBL" id="CAB9522363.1"/>
    </source>
</evidence>
<dbReference type="SUPFAM" id="SSF89124">
    <property type="entry name" value="Nop domain"/>
    <property type="match status" value="1"/>
</dbReference>
<evidence type="ECO:0000256" key="3">
    <source>
        <dbReference type="ARBA" id="ARBA00022664"/>
    </source>
</evidence>
<dbReference type="GO" id="GO:0003723">
    <property type="term" value="F:RNA binding"/>
    <property type="evidence" value="ECO:0007669"/>
    <property type="project" value="UniProtKB-KW"/>
</dbReference>
<dbReference type="InterPro" id="IPR042239">
    <property type="entry name" value="Nop_C"/>
</dbReference>
<evidence type="ECO:0000313" key="12">
    <source>
        <dbReference type="Proteomes" id="UP001153069"/>
    </source>
</evidence>
<dbReference type="EMBL" id="CAICTM010001293">
    <property type="protein sequence ID" value="CAB9522363.1"/>
    <property type="molecule type" value="Genomic_DNA"/>
</dbReference>
<accession>A0A9N8EKF6</accession>
<reference evidence="11" key="1">
    <citation type="submission" date="2020-06" db="EMBL/GenBank/DDBJ databases">
        <authorList>
            <consortium name="Plant Systems Biology data submission"/>
        </authorList>
    </citation>
    <scope>NUCLEOTIDE SEQUENCE</scope>
    <source>
        <strain evidence="11">D6</strain>
    </source>
</reference>
<keyword evidence="12" id="KW-1185">Reference proteome</keyword>
<dbReference type="Pfam" id="PF01798">
    <property type="entry name" value="Nop"/>
    <property type="match status" value="1"/>
</dbReference>
<dbReference type="InterPro" id="IPR012976">
    <property type="entry name" value="NOSIC"/>
</dbReference>
<dbReference type="SMART" id="SM00931">
    <property type="entry name" value="NOSIC"/>
    <property type="match status" value="1"/>
</dbReference>
<evidence type="ECO:0000256" key="5">
    <source>
        <dbReference type="ARBA" id="ARBA00022884"/>
    </source>
</evidence>
<dbReference type="GO" id="GO:0071011">
    <property type="term" value="C:precatalytic spliceosome"/>
    <property type="evidence" value="ECO:0007669"/>
    <property type="project" value="TreeGrafter"/>
</dbReference>
<keyword evidence="6" id="KW-0508">mRNA splicing</keyword>
<evidence type="ECO:0000256" key="7">
    <source>
        <dbReference type="ARBA" id="ARBA00023242"/>
    </source>
</evidence>
<feature type="compositionally biased region" description="Acidic residues" evidence="9">
    <location>
        <begin position="11"/>
        <end position="28"/>
    </location>
</feature>
<feature type="domain" description="Nop" evidence="10">
    <location>
        <begin position="212"/>
        <end position="337"/>
    </location>
</feature>
<keyword evidence="4" id="KW-0747">Spliceosome</keyword>
<feature type="compositionally biased region" description="Basic residues" evidence="9">
    <location>
        <begin position="418"/>
        <end position="435"/>
    </location>
</feature>
<dbReference type="PROSITE" id="PS51358">
    <property type="entry name" value="NOP"/>
    <property type="match status" value="1"/>
</dbReference>
<evidence type="ECO:0000259" key="10">
    <source>
        <dbReference type="PROSITE" id="PS51358"/>
    </source>
</evidence>
<keyword evidence="3" id="KW-0507">mRNA processing</keyword>
<keyword evidence="5" id="KW-0694">RNA-binding</keyword>
<dbReference type="GO" id="GO:0000244">
    <property type="term" value="P:spliceosomal tri-snRNP complex assembly"/>
    <property type="evidence" value="ECO:0007669"/>
    <property type="project" value="InterPro"/>
</dbReference>
<dbReference type="OrthoDB" id="4771285at2759"/>
<evidence type="ECO:0000256" key="9">
    <source>
        <dbReference type="SAM" id="MobiDB-lite"/>
    </source>
</evidence>
<dbReference type="Pfam" id="PF09785">
    <property type="entry name" value="Prp31_C"/>
    <property type="match status" value="1"/>
</dbReference>
<gene>
    <name evidence="11" type="ORF">SEMRO_1295_G260220.1</name>
</gene>
<dbReference type="PANTHER" id="PTHR13904">
    <property type="entry name" value="PRE-MRNA SPLICING FACTOR PRP31"/>
    <property type="match status" value="1"/>
</dbReference>
<organism evidence="11 12">
    <name type="scientific">Seminavis robusta</name>
    <dbReference type="NCBI Taxonomy" id="568900"/>
    <lineage>
        <taxon>Eukaryota</taxon>
        <taxon>Sar</taxon>
        <taxon>Stramenopiles</taxon>
        <taxon>Ochrophyta</taxon>
        <taxon>Bacillariophyta</taxon>
        <taxon>Bacillariophyceae</taxon>
        <taxon>Bacillariophycidae</taxon>
        <taxon>Naviculales</taxon>
        <taxon>Naviculaceae</taxon>
        <taxon>Seminavis</taxon>
    </lineage>
</organism>
<protein>
    <submittedName>
        <fullName evidence="11">U4/U6 small nuclear ribonucleoprotein Prp31</fullName>
    </submittedName>
</protein>
<dbReference type="InterPro" id="IPR019175">
    <property type="entry name" value="Prp31_C"/>
</dbReference>
<comment type="subcellular location">
    <subcellularLocation>
        <location evidence="1">Nucleus</location>
    </subcellularLocation>
</comment>
<dbReference type="FunFam" id="1.10.246.90:FF:000002">
    <property type="entry name" value="U4/U6 small nuclear ribonucleoprotein Prp31"/>
    <property type="match status" value="1"/>
</dbReference>
<comment type="caution">
    <text evidence="11">The sequence shown here is derived from an EMBL/GenBank/DDBJ whole genome shotgun (WGS) entry which is preliminary data.</text>
</comment>
<dbReference type="InterPro" id="IPR002687">
    <property type="entry name" value="Nop_dom"/>
</dbReference>
<evidence type="ECO:0000256" key="2">
    <source>
        <dbReference type="ARBA" id="ARBA00005572"/>
    </source>
</evidence>
<dbReference type="PANTHER" id="PTHR13904:SF0">
    <property type="entry name" value="U4_U6 SMALL NUCLEAR RIBONUCLEOPROTEIN PRP31"/>
    <property type="match status" value="1"/>
</dbReference>